<dbReference type="GO" id="GO:0005829">
    <property type="term" value="C:cytosol"/>
    <property type="evidence" value="ECO:0007669"/>
    <property type="project" value="TreeGrafter"/>
</dbReference>
<dbReference type="Pfam" id="PF03883">
    <property type="entry name" value="H2O2_YaaD"/>
    <property type="match status" value="1"/>
</dbReference>
<dbReference type="OrthoDB" id="9777133at2"/>
<sequence length="261" mass="30522">MLIVISPAKTLDFEKVNETLPMTEPQFLIEAKELVHELKGFDSLSLERIMKISPKLSTLNYKRFQTWSDSLDSARQCIIAFKGDVYRGMDVGSYTIEDFFYANDNLRILSGLYGVLKPFDGINLYRLEMGTKLSFDGYKNLYNYWGNKLLKNIAQDVRKGESKMLVNLASYEYFKAIENIKELDDIKVITPIFKEYRNGEYKIISIMAKRARGLMTSFIIKNKIKSIEYLRKFNDEGYEYNEELSNGNELVFTREENYSYK</sequence>
<dbReference type="HAMAP" id="MF_00652">
    <property type="entry name" value="UPF0246"/>
    <property type="match status" value="1"/>
</dbReference>
<proteinExistence type="inferred from homology"/>
<evidence type="ECO:0000313" key="2">
    <source>
        <dbReference type="EMBL" id="OPJ62625.1"/>
    </source>
</evidence>
<dbReference type="RefSeq" id="WP_079439480.1">
    <property type="nucleotide sequence ID" value="NZ_MZGT01000022.1"/>
</dbReference>
<dbReference type="STRING" id="225345.CLCHR_19180"/>
<dbReference type="PANTHER" id="PTHR30283">
    <property type="entry name" value="PEROXIDE STRESS RESPONSE PROTEIN YAAA"/>
    <property type="match status" value="1"/>
</dbReference>
<dbReference type="InterPro" id="IPR005583">
    <property type="entry name" value="YaaA"/>
</dbReference>
<evidence type="ECO:0000313" key="3">
    <source>
        <dbReference type="Proteomes" id="UP000191056"/>
    </source>
</evidence>
<reference evidence="2 3" key="1">
    <citation type="submission" date="2017-03" db="EMBL/GenBank/DDBJ databases">
        <title>Genome sequence of Clostridium chromiireducens DSM 23318.</title>
        <authorList>
            <person name="Poehlein A."/>
            <person name="Daniel R."/>
        </authorList>
    </citation>
    <scope>NUCLEOTIDE SEQUENCE [LARGE SCALE GENOMIC DNA]</scope>
    <source>
        <strain evidence="2 3">DSM 23318</strain>
    </source>
</reference>
<accession>A0A1V4IS41</accession>
<dbReference type="AlphaFoldDB" id="A0A1V4IS41"/>
<evidence type="ECO:0000256" key="1">
    <source>
        <dbReference type="HAMAP-Rule" id="MF_00652"/>
    </source>
</evidence>
<dbReference type="EMBL" id="MZGT01000022">
    <property type="protein sequence ID" value="OPJ62625.1"/>
    <property type="molecule type" value="Genomic_DNA"/>
</dbReference>
<dbReference type="NCBIfam" id="NF002542">
    <property type="entry name" value="PRK02101.1-3"/>
    <property type="match status" value="1"/>
</dbReference>
<comment type="caution">
    <text evidence="2">The sequence shown here is derived from an EMBL/GenBank/DDBJ whole genome shotgun (WGS) entry which is preliminary data.</text>
</comment>
<organism evidence="2 3">
    <name type="scientific">Clostridium chromiireducens</name>
    <dbReference type="NCBI Taxonomy" id="225345"/>
    <lineage>
        <taxon>Bacteria</taxon>
        <taxon>Bacillati</taxon>
        <taxon>Bacillota</taxon>
        <taxon>Clostridia</taxon>
        <taxon>Eubacteriales</taxon>
        <taxon>Clostridiaceae</taxon>
        <taxon>Clostridium</taxon>
    </lineage>
</organism>
<dbReference type="Proteomes" id="UP000191056">
    <property type="component" value="Unassembled WGS sequence"/>
</dbReference>
<protein>
    <recommendedName>
        <fullName evidence="1">UPF0246 protein CLCHR_19180</fullName>
    </recommendedName>
</protein>
<keyword evidence="3" id="KW-1185">Reference proteome</keyword>
<gene>
    <name evidence="2" type="ORF">CLCHR_19180</name>
</gene>
<dbReference type="GO" id="GO:0033194">
    <property type="term" value="P:response to hydroperoxide"/>
    <property type="evidence" value="ECO:0007669"/>
    <property type="project" value="TreeGrafter"/>
</dbReference>
<name>A0A1V4IS41_9CLOT</name>
<dbReference type="PANTHER" id="PTHR30283:SF4">
    <property type="entry name" value="PEROXIDE STRESS RESISTANCE PROTEIN YAAA"/>
    <property type="match status" value="1"/>
</dbReference>
<comment type="similarity">
    <text evidence="1">Belongs to the UPF0246 family.</text>
</comment>